<evidence type="ECO:0000259" key="8">
    <source>
        <dbReference type="Pfam" id="PF20684"/>
    </source>
</evidence>
<accession>A0A9N9LFA9</accession>
<evidence type="ECO:0000313" key="9">
    <source>
        <dbReference type="EMBL" id="CAG8971577.1"/>
    </source>
</evidence>
<dbReference type="PANTHER" id="PTHR33048:SF96">
    <property type="entry name" value="INTEGRAL MEMBRANE PROTEIN"/>
    <property type="match status" value="1"/>
</dbReference>
<keyword evidence="2 7" id="KW-0812">Transmembrane</keyword>
<dbReference type="OrthoDB" id="4682787at2759"/>
<proteinExistence type="inferred from homology"/>
<feature type="transmembrane region" description="Helical" evidence="7">
    <location>
        <begin position="140"/>
        <end position="164"/>
    </location>
</feature>
<feature type="transmembrane region" description="Helical" evidence="7">
    <location>
        <begin position="221"/>
        <end position="246"/>
    </location>
</feature>
<evidence type="ECO:0000256" key="4">
    <source>
        <dbReference type="ARBA" id="ARBA00023136"/>
    </source>
</evidence>
<keyword evidence="4 7" id="KW-0472">Membrane</keyword>
<dbReference type="InterPro" id="IPR049326">
    <property type="entry name" value="Rhodopsin_dom_fungi"/>
</dbReference>
<gene>
    <name evidence="9" type="ORF">HYALB_00009226</name>
</gene>
<comment type="similarity">
    <text evidence="5">Belongs to the SAT4 family.</text>
</comment>
<dbReference type="Proteomes" id="UP000701801">
    <property type="component" value="Unassembled WGS sequence"/>
</dbReference>
<name>A0A9N9LFA9_9HELO</name>
<evidence type="ECO:0000313" key="10">
    <source>
        <dbReference type="Proteomes" id="UP000701801"/>
    </source>
</evidence>
<evidence type="ECO:0000256" key="1">
    <source>
        <dbReference type="ARBA" id="ARBA00004141"/>
    </source>
</evidence>
<comment type="caution">
    <text evidence="9">The sequence shown here is derived from an EMBL/GenBank/DDBJ whole genome shotgun (WGS) entry which is preliminary data.</text>
</comment>
<evidence type="ECO:0000256" key="3">
    <source>
        <dbReference type="ARBA" id="ARBA00022989"/>
    </source>
</evidence>
<dbReference type="EMBL" id="CAJVRM010000023">
    <property type="protein sequence ID" value="CAG8971577.1"/>
    <property type="molecule type" value="Genomic_DNA"/>
</dbReference>
<evidence type="ECO:0000256" key="5">
    <source>
        <dbReference type="ARBA" id="ARBA00038359"/>
    </source>
</evidence>
<dbReference type="AlphaFoldDB" id="A0A9N9LFA9"/>
<feature type="transmembrane region" description="Helical" evidence="7">
    <location>
        <begin position="258"/>
        <end position="278"/>
    </location>
</feature>
<organism evidence="9 10">
    <name type="scientific">Hymenoscyphus albidus</name>
    <dbReference type="NCBI Taxonomy" id="595503"/>
    <lineage>
        <taxon>Eukaryota</taxon>
        <taxon>Fungi</taxon>
        <taxon>Dikarya</taxon>
        <taxon>Ascomycota</taxon>
        <taxon>Pezizomycotina</taxon>
        <taxon>Leotiomycetes</taxon>
        <taxon>Helotiales</taxon>
        <taxon>Helotiaceae</taxon>
        <taxon>Hymenoscyphus</taxon>
    </lineage>
</organism>
<reference evidence="9" key="1">
    <citation type="submission" date="2021-07" db="EMBL/GenBank/DDBJ databases">
        <authorList>
            <person name="Durling M."/>
        </authorList>
    </citation>
    <scope>NUCLEOTIDE SEQUENCE</scope>
</reference>
<keyword evidence="10" id="KW-1185">Reference proteome</keyword>
<keyword evidence="3 7" id="KW-1133">Transmembrane helix</keyword>
<comment type="subcellular location">
    <subcellularLocation>
        <location evidence="1">Membrane</location>
        <topology evidence="1">Multi-pass membrane protein</topology>
    </subcellularLocation>
</comment>
<evidence type="ECO:0000256" key="2">
    <source>
        <dbReference type="ARBA" id="ARBA00022692"/>
    </source>
</evidence>
<evidence type="ECO:0000256" key="6">
    <source>
        <dbReference type="SAM" id="MobiDB-lite"/>
    </source>
</evidence>
<feature type="transmembrane region" description="Helical" evidence="7">
    <location>
        <begin position="59"/>
        <end position="84"/>
    </location>
</feature>
<dbReference type="Pfam" id="PF20684">
    <property type="entry name" value="Fung_rhodopsin"/>
    <property type="match status" value="1"/>
</dbReference>
<protein>
    <recommendedName>
        <fullName evidence="8">Rhodopsin domain-containing protein</fullName>
    </recommendedName>
</protein>
<dbReference type="InterPro" id="IPR052337">
    <property type="entry name" value="SAT4-like"/>
</dbReference>
<dbReference type="PANTHER" id="PTHR33048">
    <property type="entry name" value="PTH11-LIKE INTEGRAL MEMBRANE PROTEIN (AFU_ORTHOLOGUE AFUA_5G11245)"/>
    <property type="match status" value="1"/>
</dbReference>
<dbReference type="GO" id="GO:0016020">
    <property type="term" value="C:membrane"/>
    <property type="evidence" value="ECO:0007669"/>
    <property type="project" value="UniProtKB-SubCell"/>
</dbReference>
<feature type="transmembrane region" description="Helical" evidence="7">
    <location>
        <begin position="184"/>
        <end position="209"/>
    </location>
</feature>
<sequence>MAQNATHSSNEALDPWGGKIANQQQIIITAAVLLTQSWFALSLRMFVRLRLTKSFEIDDWLMAISQAIYTLLCIFVIRSVHFGLGKHNYELSIENQILAGKWKTLATLVYIIDMVFIKLSIAFFLLRIATRKPYVWALKVSMVIITIWSIVTFFYYVFICTPIAAQWDRTIPNPRCQPAMNFVIAAYSLGGMSIISDWFYALLPIPIILGLQMNMRVKLTLCFIMALGVLASVAAVFRLAFLFHLSDITDPLFNTTQAMIWTLVEPGIAIVASSLVTIKPLLRALRFRGFESSPLRAAYGRSRGANYRNEFSHLGGGEMSTSVSRAKGGPGTGAGALNVGNGSSGKTSPALGRRASLMDKFTGKGTPEQDLEMEERILESGGTVGSGSLESGGIGVTRTVDVRIETVGEKSPGVKAVTKEMS</sequence>
<feature type="region of interest" description="Disordered" evidence="6">
    <location>
        <begin position="319"/>
        <end position="351"/>
    </location>
</feature>
<evidence type="ECO:0000256" key="7">
    <source>
        <dbReference type="SAM" id="Phobius"/>
    </source>
</evidence>
<feature type="transmembrane region" description="Helical" evidence="7">
    <location>
        <begin position="26"/>
        <end position="47"/>
    </location>
</feature>
<feature type="domain" description="Rhodopsin" evidence="8">
    <location>
        <begin position="43"/>
        <end position="283"/>
    </location>
</feature>
<feature type="transmembrane region" description="Helical" evidence="7">
    <location>
        <begin position="104"/>
        <end position="128"/>
    </location>
</feature>